<dbReference type="STRING" id="389348.PNK_0185"/>
<evidence type="ECO:0000313" key="2">
    <source>
        <dbReference type="EMBL" id="CUI15823.1"/>
    </source>
</evidence>
<dbReference type="GO" id="GO:0004713">
    <property type="term" value="F:protein tyrosine kinase activity"/>
    <property type="evidence" value="ECO:0007669"/>
    <property type="project" value="TreeGrafter"/>
</dbReference>
<dbReference type="InterPro" id="IPR050445">
    <property type="entry name" value="Bact_polysacc_biosynth/exp"/>
</dbReference>
<gene>
    <name evidence="2" type="primary">wzc</name>
    <name evidence="2" type="ORF">PNK_0185</name>
</gene>
<organism evidence="2 3">
    <name type="scientific">Candidatus Protochlamydia naegleriophila</name>
    <dbReference type="NCBI Taxonomy" id="389348"/>
    <lineage>
        <taxon>Bacteria</taxon>
        <taxon>Pseudomonadati</taxon>
        <taxon>Chlamydiota</taxon>
        <taxon>Chlamydiia</taxon>
        <taxon>Parachlamydiales</taxon>
        <taxon>Parachlamydiaceae</taxon>
        <taxon>Candidatus Protochlamydia</taxon>
    </lineage>
</organism>
<dbReference type="PATRIC" id="fig|389348.3.peg.214"/>
<dbReference type="PANTHER" id="PTHR32309:SF13">
    <property type="entry name" value="FERRIC ENTEROBACTIN TRANSPORT PROTEIN FEPE"/>
    <property type="match status" value="1"/>
</dbReference>
<sequence length="987" mass="111922">MNKHKDSDDKLLITLSDILSLFRQSKMRILRWVIVLGSLGALLALIQPIKYRAEATFRERSIKSGMVSNSLLQLLSSDGLSGGQENEASSLIKSRKLMREVINKLHLQGTLIQQCEAEGITKKIRRNLLIAWNAFKQSPKPVLEDLHCPVRLDALDYQGEIPIAFIIELEADGTFEVQEAGDVEKKAKGKLGVPFVADQASFTLVASEGQDIVPQKITLAINSLANTSADLCRRLQIESAKADKGVLKLAYESRDRHAASVFINTTMQCYQDYLKRHHNKIAQMQLDYLHTRQSQLASNLTDLMQRHADNLSNDLFHSGFVDTNKEMDFLAKSQHEYREKLLANELELKRLENVHSNSYVYYDSYKLHEGDSATINQLLAEIRSYKQRCDGLEIEIQKKAALRGDDLHLSLDQQLKELKEIQQYTIELQDVIDRFHQHLEPAPSNLLDDPRFLIKGWFDRLSILEATDPIEWQKSRESFQFYLTNLERLFNVHEKILQARLTHQQNPSGEYQGIDLKIAEELYVEYSKQVIQIEATIRQNLFFISQMEDPNFEITSLSAGLTDPISQDMIKKASNFVLTLKDQNNQSSKEQERLKNELALQRTFLSLHLKQMVQLMELNKKLVDEKVYALQSVSLELIHQQVSLLENTLKDYIESRMENLRQERMLIKQHLRNIHTEMAGIPKKWVAEQLIEQEVDTNQLIVEEIAKMVESKNITHNLEVIQSAPIDRALPPVHPMTPNLLMSIILGGVFGGIIGAGLVLGSTLSKGLKVSIENLKLMGHHVSGTLSSGYQPHSDTPISDDDLETLRRLRSYVAPTILDSGLSAIKEAERLLLIEGSGPDYSTDLIELFVKKGKKVILLHLDFDETAIASSTGLLQYLEGQVDFPTIESTSRGDVIQAGGASRYAVELLSSKAFKELISRLQERYDWIIGVSRSLPRSAEAESLIPLFPSIAISVGHEKVEDLDFYMQLIKDDKHKVTFVVTDSQTV</sequence>
<dbReference type="RefSeq" id="WP_059059729.1">
    <property type="nucleotide sequence ID" value="NZ_LN879502.1"/>
</dbReference>
<name>A0A0U5JBS3_9BACT</name>
<feature type="transmembrane region" description="Helical" evidence="1">
    <location>
        <begin position="740"/>
        <end position="760"/>
    </location>
</feature>
<dbReference type="KEGG" id="pnl:PNK_0185"/>
<protein>
    <submittedName>
        <fullName evidence="2">Putative tyrosine-protein kinase</fullName>
    </submittedName>
</protein>
<reference evidence="3" key="1">
    <citation type="submission" date="2015-09" db="EMBL/GenBank/DDBJ databases">
        <authorList>
            <person name="Bertelli C."/>
        </authorList>
    </citation>
    <scope>NUCLEOTIDE SEQUENCE [LARGE SCALE GENOMIC DNA]</scope>
    <source>
        <strain evidence="3">KNic</strain>
    </source>
</reference>
<dbReference type="PANTHER" id="PTHR32309">
    <property type="entry name" value="TYROSINE-PROTEIN KINASE"/>
    <property type="match status" value="1"/>
</dbReference>
<keyword evidence="1" id="KW-1133">Transmembrane helix</keyword>
<proteinExistence type="predicted"/>
<keyword evidence="2" id="KW-0418">Kinase</keyword>
<keyword evidence="1" id="KW-0812">Transmembrane</keyword>
<accession>A0A0U5JBS3</accession>
<evidence type="ECO:0000313" key="3">
    <source>
        <dbReference type="Proteomes" id="UP000069902"/>
    </source>
</evidence>
<dbReference type="GO" id="GO:0005886">
    <property type="term" value="C:plasma membrane"/>
    <property type="evidence" value="ECO:0007669"/>
    <property type="project" value="TreeGrafter"/>
</dbReference>
<dbReference type="InterPro" id="IPR027417">
    <property type="entry name" value="P-loop_NTPase"/>
</dbReference>
<keyword evidence="3" id="KW-1185">Reference proteome</keyword>
<dbReference type="EMBL" id="LN879502">
    <property type="protein sequence ID" value="CUI15823.1"/>
    <property type="molecule type" value="Genomic_DNA"/>
</dbReference>
<evidence type="ECO:0000256" key="1">
    <source>
        <dbReference type="SAM" id="Phobius"/>
    </source>
</evidence>
<dbReference type="Gene3D" id="3.40.50.300">
    <property type="entry name" value="P-loop containing nucleotide triphosphate hydrolases"/>
    <property type="match status" value="1"/>
</dbReference>
<dbReference type="Proteomes" id="UP000069902">
    <property type="component" value="Chromosome cPNK"/>
</dbReference>
<feature type="transmembrane region" description="Helical" evidence="1">
    <location>
        <begin position="29"/>
        <end position="49"/>
    </location>
</feature>
<keyword evidence="2" id="KW-0808">Transferase</keyword>
<dbReference type="InParanoid" id="A0A0U5JBS3"/>
<dbReference type="AlphaFoldDB" id="A0A0U5JBS3"/>
<keyword evidence="1" id="KW-0472">Membrane</keyword>